<feature type="chain" id="PRO_5047383432" evidence="2">
    <location>
        <begin position="25"/>
        <end position="276"/>
    </location>
</feature>
<feature type="region of interest" description="Disordered" evidence="1">
    <location>
        <begin position="234"/>
        <end position="276"/>
    </location>
</feature>
<evidence type="ECO:0000313" key="3">
    <source>
        <dbReference type="EMBL" id="MFD1043592.1"/>
    </source>
</evidence>
<organism evidence="3 4">
    <name type="scientific">Pseudoxanthomonas kaohsiungensis</name>
    <dbReference type="NCBI Taxonomy" id="283923"/>
    <lineage>
        <taxon>Bacteria</taxon>
        <taxon>Pseudomonadati</taxon>
        <taxon>Pseudomonadota</taxon>
        <taxon>Gammaproteobacteria</taxon>
        <taxon>Lysobacterales</taxon>
        <taxon>Lysobacteraceae</taxon>
        <taxon>Pseudoxanthomonas</taxon>
    </lineage>
</organism>
<keyword evidence="4" id="KW-1185">Reference proteome</keyword>
<gene>
    <name evidence="3" type="ORF">ACFQ2N_14660</name>
</gene>
<sequence length="276" mass="30795">MHTRHWKAAGLLLVTSLLAPAAFAADTPTRKPPPDPTEDALMMSAGFLSSHPDLRFRLNGQKRFSEGNYADAFDFFQRAAWYGDKPSQGMVAEMLWTAKGVAQDRPRAYAWMDLAAERGYDGFVTHRERYWAALDEAERARAIEVGREVYAKYGDAASEPRLEAVLRRERAKQTGSRTGFSSTLKIYVPGPGGTYDQIDGSKYYDERYWDPKQYRALQDSIWARSYTGRVDVGPVQQIGADGNPNSRVPATAPQTDAPEPRSPEPDDTVLGDKPGR</sequence>
<reference evidence="4" key="1">
    <citation type="journal article" date="2019" name="Int. J. Syst. Evol. Microbiol.">
        <title>The Global Catalogue of Microorganisms (GCM) 10K type strain sequencing project: providing services to taxonomists for standard genome sequencing and annotation.</title>
        <authorList>
            <consortium name="The Broad Institute Genomics Platform"/>
            <consortium name="The Broad Institute Genome Sequencing Center for Infectious Disease"/>
            <person name="Wu L."/>
            <person name="Ma J."/>
        </authorList>
    </citation>
    <scope>NUCLEOTIDE SEQUENCE [LARGE SCALE GENOMIC DNA]</scope>
    <source>
        <strain evidence="4">CCUG 55854</strain>
    </source>
</reference>
<dbReference type="EMBL" id="JBHTKN010000012">
    <property type="protein sequence ID" value="MFD1043592.1"/>
    <property type="molecule type" value="Genomic_DNA"/>
</dbReference>
<evidence type="ECO:0000256" key="1">
    <source>
        <dbReference type="SAM" id="MobiDB-lite"/>
    </source>
</evidence>
<feature type="compositionally biased region" description="Polar residues" evidence="1">
    <location>
        <begin position="243"/>
        <end position="254"/>
    </location>
</feature>
<dbReference type="SUPFAM" id="SSF81901">
    <property type="entry name" value="HCP-like"/>
    <property type="match status" value="1"/>
</dbReference>
<evidence type="ECO:0000256" key="2">
    <source>
        <dbReference type="SAM" id="SignalP"/>
    </source>
</evidence>
<keyword evidence="2" id="KW-0732">Signal</keyword>
<dbReference type="Gene3D" id="1.25.40.10">
    <property type="entry name" value="Tetratricopeptide repeat domain"/>
    <property type="match status" value="1"/>
</dbReference>
<comment type="caution">
    <text evidence="3">The sequence shown here is derived from an EMBL/GenBank/DDBJ whole genome shotgun (WGS) entry which is preliminary data.</text>
</comment>
<protein>
    <submittedName>
        <fullName evidence="3">Sel1 repeat family protein</fullName>
    </submittedName>
</protein>
<dbReference type="Proteomes" id="UP001597033">
    <property type="component" value="Unassembled WGS sequence"/>
</dbReference>
<dbReference type="InterPro" id="IPR011990">
    <property type="entry name" value="TPR-like_helical_dom_sf"/>
</dbReference>
<evidence type="ECO:0000313" key="4">
    <source>
        <dbReference type="Proteomes" id="UP001597033"/>
    </source>
</evidence>
<accession>A0ABW3LZ67</accession>
<proteinExistence type="predicted"/>
<feature type="signal peptide" evidence="2">
    <location>
        <begin position="1"/>
        <end position="24"/>
    </location>
</feature>
<dbReference type="RefSeq" id="WP_162377253.1">
    <property type="nucleotide sequence ID" value="NZ_JBHTKN010000012.1"/>
</dbReference>
<name>A0ABW3LZ67_9GAMM</name>